<evidence type="ECO:0000313" key="2">
    <source>
        <dbReference type="Proteomes" id="UP000000361"/>
    </source>
</evidence>
<dbReference type="Proteomes" id="UP000000361">
    <property type="component" value="Chromosome 2"/>
</dbReference>
<dbReference type="AlphaFoldDB" id="A1B8S7"/>
<keyword evidence="2" id="KW-1185">Reference proteome</keyword>
<evidence type="ECO:0000313" key="1">
    <source>
        <dbReference type="EMBL" id="ABL71921.1"/>
    </source>
</evidence>
<dbReference type="KEGG" id="pde:Pden_3855"/>
<dbReference type="STRING" id="318586.Pden_3855"/>
<dbReference type="HOGENOM" id="CLU_1693783_0_0_5"/>
<gene>
    <name evidence="1" type="ordered locus">Pden_3855</name>
</gene>
<proteinExistence type="predicted"/>
<organism evidence="1 2">
    <name type="scientific">Paracoccus denitrificans (strain Pd 1222)</name>
    <dbReference type="NCBI Taxonomy" id="318586"/>
    <lineage>
        <taxon>Bacteria</taxon>
        <taxon>Pseudomonadati</taxon>
        <taxon>Pseudomonadota</taxon>
        <taxon>Alphaproteobacteria</taxon>
        <taxon>Rhodobacterales</taxon>
        <taxon>Paracoccaceae</taxon>
        <taxon>Paracoccus</taxon>
    </lineage>
</organism>
<reference evidence="2" key="1">
    <citation type="submission" date="2006-12" db="EMBL/GenBank/DDBJ databases">
        <title>Complete sequence of chromosome 2 of Paracoccus denitrificans PD1222.</title>
        <authorList>
            <person name="Copeland A."/>
            <person name="Lucas S."/>
            <person name="Lapidus A."/>
            <person name="Barry K."/>
            <person name="Detter J.C."/>
            <person name="Glavina del Rio T."/>
            <person name="Hammon N."/>
            <person name="Israni S."/>
            <person name="Dalin E."/>
            <person name="Tice H."/>
            <person name="Pitluck S."/>
            <person name="Munk A.C."/>
            <person name="Brettin T."/>
            <person name="Bruce D."/>
            <person name="Han C."/>
            <person name="Tapia R."/>
            <person name="Gilna P."/>
            <person name="Schmutz J."/>
            <person name="Larimer F."/>
            <person name="Land M."/>
            <person name="Hauser L."/>
            <person name="Kyrpides N."/>
            <person name="Lykidis A."/>
            <person name="Spiro S."/>
            <person name="Richardson D.J."/>
            <person name="Moir J.W.B."/>
            <person name="Ferguson S.J."/>
            <person name="van Spanning R.J.M."/>
            <person name="Richardson P."/>
        </authorList>
    </citation>
    <scope>NUCLEOTIDE SEQUENCE [LARGE SCALE GENOMIC DNA]</scope>
    <source>
        <strain evidence="2">Pd 1222</strain>
    </source>
</reference>
<name>A1B8S7_PARDP</name>
<dbReference type="EMBL" id="CP000490">
    <property type="protein sequence ID" value="ABL71921.1"/>
    <property type="molecule type" value="Genomic_DNA"/>
</dbReference>
<accession>A1B8S7</accession>
<sequence length="155" mass="17133">MRPCCVEWGKGPDFGGSDYTVLCENFKSASGLRMNRALRQPPDARFRHGNPTRSLAHARPAGPYVLPRFHQWRPLTKARKPAMVSALRGAEPLLAQRPHDHSRAAFGWTNARHGSARRQCQGAIGTAGRTCHADPARSMGCMLPAISRAPKTRRK</sequence>
<protein>
    <submittedName>
        <fullName evidence="1">Uncharacterized protein</fullName>
    </submittedName>
</protein>
<dbReference type="EnsemblBacteria" id="ABL71921">
    <property type="protein sequence ID" value="ABL71921"/>
    <property type="gene ID" value="Pden_3855"/>
</dbReference>